<organism evidence="1 2">
    <name type="scientific">Olivibacter domesticus</name>
    <name type="common">Pseudosphingobacterium domesticum</name>
    <dbReference type="NCBI Taxonomy" id="407022"/>
    <lineage>
        <taxon>Bacteria</taxon>
        <taxon>Pseudomonadati</taxon>
        <taxon>Bacteroidota</taxon>
        <taxon>Sphingobacteriia</taxon>
        <taxon>Sphingobacteriales</taxon>
        <taxon>Sphingobacteriaceae</taxon>
        <taxon>Olivibacter</taxon>
    </lineage>
</organism>
<gene>
    <name evidence="1" type="ORF">SAMN05661044_01854</name>
</gene>
<dbReference type="Proteomes" id="UP000199421">
    <property type="component" value="Unassembled WGS sequence"/>
</dbReference>
<dbReference type="SUPFAM" id="SSF55144">
    <property type="entry name" value="LigT-like"/>
    <property type="match status" value="1"/>
</dbReference>
<proteinExistence type="predicted"/>
<dbReference type="AlphaFoldDB" id="A0A1H7M573"/>
<evidence type="ECO:0000313" key="2">
    <source>
        <dbReference type="Proteomes" id="UP000199421"/>
    </source>
</evidence>
<dbReference type="Gene3D" id="3.90.1140.10">
    <property type="entry name" value="Cyclic phosphodiesterase"/>
    <property type="match status" value="1"/>
</dbReference>
<sequence>MKNKNQLTLFEEVTYFILISPAKKIRDWIVDQKKRLHTEIQLSDVNLYAVPHISLYKIKTADNDEIIKRKVSMAIAAHTSFHQPLNGIEYLTHGNVSFSVCVKVAKPEKIIALHQSLRATFKFKKTNFYPHLTIARDIDNKSKPAVQKLFQLINYEDSFFCNNVLILKKNLMLQDSKYEVIFNGELSDNRI</sequence>
<dbReference type="InterPro" id="IPR009097">
    <property type="entry name" value="Cyclic_Pdiesterase"/>
</dbReference>
<name>A0A1H7M573_OLID1</name>
<reference evidence="2" key="1">
    <citation type="submission" date="2016-10" db="EMBL/GenBank/DDBJ databases">
        <authorList>
            <person name="Varghese N."/>
            <person name="Submissions S."/>
        </authorList>
    </citation>
    <scope>NUCLEOTIDE SEQUENCE [LARGE SCALE GENOMIC DNA]</scope>
    <source>
        <strain evidence="2">DSM 18733</strain>
    </source>
</reference>
<dbReference type="Pfam" id="PF13563">
    <property type="entry name" value="2_5_RNA_ligase2"/>
    <property type="match status" value="1"/>
</dbReference>
<evidence type="ECO:0000313" key="1">
    <source>
        <dbReference type="EMBL" id="SEL05875.1"/>
    </source>
</evidence>
<dbReference type="OrthoDB" id="1351981at2"/>
<accession>A0A1H7M573</accession>
<dbReference type="GO" id="GO:0016874">
    <property type="term" value="F:ligase activity"/>
    <property type="evidence" value="ECO:0007669"/>
    <property type="project" value="UniProtKB-KW"/>
</dbReference>
<protein>
    <submittedName>
        <fullName evidence="1">2'-5' RNA ligase</fullName>
    </submittedName>
</protein>
<keyword evidence="2" id="KW-1185">Reference proteome</keyword>
<dbReference type="RefSeq" id="WP_093322529.1">
    <property type="nucleotide sequence ID" value="NZ_FOAF01000001.1"/>
</dbReference>
<keyword evidence="1" id="KW-0436">Ligase</keyword>
<dbReference type="EMBL" id="FOAF01000001">
    <property type="protein sequence ID" value="SEL05875.1"/>
    <property type="molecule type" value="Genomic_DNA"/>
</dbReference>